<name>A0A7X0J300_9SPHI</name>
<accession>A0A7X0J300</accession>
<protein>
    <submittedName>
        <fullName evidence="1">Uncharacterized protein</fullName>
    </submittedName>
</protein>
<dbReference type="Proteomes" id="UP000521017">
    <property type="component" value="Unassembled WGS sequence"/>
</dbReference>
<organism evidence="1 2">
    <name type="scientific">Pedobacter cryoconitis</name>
    <dbReference type="NCBI Taxonomy" id="188932"/>
    <lineage>
        <taxon>Bacteria</taxon>
        <taxon>Pseudomonadati</taxon>
        <taxon>Bacteroidota</taxon>
        <taxon>Sphingobacteriia</taxon>
        <taxon>Sphingobacteriales</taxon>
        <taxon>Sphingobacteriaceae</taxon>
        <taxon>Pedobacter</taxon>
    </lineage>
</organism>
<gene>
    <name evidence="1" type="ORF">HDF25_002284</name>
</gene>
<comment type="caution">
    <text evidence="1">The sequence shown here is derived from an EMBL/GenBank/DDBJ whole genome shotgun (WGS) entry which is preliminary data.</text>
</comment>
<dbReference type="EMBL" id="JACHCC010000005">
    <property type="protein sequence ID" value="MBB6500140.1"/>
    <property type="molecule type" value="Genomic_DNA"/>
</dbReference>
<dbReference type="AlphaFoldDB" id="A0A7X0J300"/>
<proteinExistence type="predicted"/>
<reference evidence="1 2" key="1">
    <citation type="submission" date="2020-08" db="EMBL/GenBank/DDBJ databases">
        <title>Genomic Encyclopedia of Type Strains, Phase IV (KMG-V): Genome sequencing to study the core and pangenomes of soil and plant-associated prokaryotes.</title>
        <authorList>
            <person name="Whitman W."/>
        </authorList>
    </citation>
    <scope>NUCLEOTIDE SEQUENCE [LARGE SCALE GENOMIC DNA]</scope>
    <source>
        <strain evidence="1 2">M2T3</strain>
    </source>
</reference>
<evidence type="ECO:0000313" key="1">
    <source>
        <dbReference type="EMBL" id="MBB6500140.1"/>
    </source>
</evidence>
<sequence>MPEILSKKASYNINACIFIAVDHVKKKNNL</sequence>
<evidence type="ECO:0000313" key="2">
    <source>
        <dbReference type="Proteomes" id="UP000521017"/>
    </source>
</evidence>